<dbReference type="Gene3D" id="1.25.40.20">
    <property type="entry name" value="Ankyrin repeat-containing domain"/>
    <property type="match status" value="1"/>
</dbReference>
<keyword evidence="6" id="KW-0234">DNA repair</keyword>
<dbReference type="PROSITE" id="PS50088">
    <property type="entry name" value="ANK_REPEAT"/>
    <property type="match status" value="3"/>
</dbReference>
<accession>A0A146SBH8</accession>
<dbReference type="Ensembl" id="ENSFHET00000004662.1">
    <property type="protein sequence ID" value="ENSFHEP00000006936.1"/>
    <property type="gene ID" value="ENSFHEG00000008009.1"/>
</dbReference>
<feature type="repeat" description="ANK" evidence="9">
    <location>
        <begin position="697"/>
        <end position="729"/>
    </location>
</feature>
<dbReference type="GO" id="GO:0005813">
    <property type="term" value="C:centrosome"/>
    <property type="evidence" value="ECO:0007669"/>
    <property type="project" value="UniProtKB-SubCell"/>
</dbReference>
<reference evidence="13" key="2">
    <citation type="submission" date="2025-05" db="UniProtKB">
        <authorList>
            <consortium name="Ensembl"/>
        </authorList>
    </citation>
    <scope>IDENTIFICATION</scope>
</reference>
<dbReference type="Pfam" id="PF23294">
    <property type="entry name" value="BRCT_TopB1_SLF1"/>
    <property type="match status" value="1"/>
</dbReference>
<evidence type="ECO:0000259" key="11">
    <source>
        <dbReference type="PROSITE" id="PS50172"/>
    </source>
</evidence>
<dbReference type="InterPro" id="IPR036420">
    <property type="entry name" value="BRCT_dom_sf"/>
</dbReference>
<organism evidence="12">
    <name type="scientific">Fundulus heteroclitus</name>
    <name type="common">Killifish</name>
    <name type="synonym">Mummichog</name>
    <dbReference type="NCBI Taxonomy" id="8078"/>
    <lineage>
        <taxon>Eukaryota</taxon>
        <taxon>Metazoa</taxon>
        <taxon>Chordata</taxon>
        <taxon>Craniata</taxon>
        <taxon>Vertebrata</taxon>
        <taxon>Euteleostomi</taxon>
        <taxon>Actinopterygii</taxon>
        <taxon>Neopterygii</taxon>
        <taxon>Teleostei</taxon>
        <taxon>Neoteleostei</taxon>
        <taxon>Acanthomorphata</taxon>
        <taxon>Ovalentaria</taxon>
        <taxon>Atherinomorphae</taxon>
        <taxon>Cyprinodontiformes</taxon>
        <taxon>Fundulidae</taxon>
        <taxon>Fundulus</taxon>
    </lineage>
</organism>
<evidence type="ECO:0000256" key="2">
    <source>
        <dbReference type="ARBA" id="ARBA00004300"/>
    </source>
</evidence>
<keyword evidence="5" id="KW-0227">DNA damage</keyword>
<evidence type="ECO:0000256" key="5">
    <source>
        <dbReference type="ARBA" id="ARBA00022763"/>
    </source>
</evidence>
<reference evidence="12" key="1">
    <citation type="submission" date="2015-01" db="EMBL/GenBank/DDBJ databases">
        <title>EvidentialGene: Evidence-directed Construction of Complete mRNA Transcriptomes without Genomes.</title>
        <authorList>
            <person name="Gilbert D.G."/>
        </authorList>
    </citation>
    <scope>NUCLEOTIDE SEQUENCE</scope>
</reference>
<protein>
    <submittedName>
        <fullName evidence="12">Ankyrin repeat domain-containing protein 16</fullName>
    </submittedName>
    <submittedName>
        <fullName evidence="13">SMC5-SMC6 complex localization factor 1</fullName>
    </submittedName>
</protein>
<dbReference type="InterPro" id="IPR001357">
    <property type="entry name" value="BRCT_dom"/>
</dbReference>
<feature type="compositionally biased region" description="Polar residues" evidence="10">
    <location>
        <begin position="586"/>
        <end position="611"/>
    </location>
</feature>
<dbReference type="PROSITE" id="PS50172">
    <property type="entry name" value="BRCT"/>
    <property type="match status" value="1"/>
</dbReference>
<keyword evidence="4" id="KW-0677">Repeat</keyword>
<evidence type="ECO:0000256" key="9">
    <source>
        <dbReference type="PROSITE-ProRule" id="PRU00023"/>
    </source>
</evidence>
<dbReference type="SUPFAM" id="SSF48403">
    <property type="entry name" value="Ankyrin repeat"/>
    <property type="match status" value="1"/>
</dbReference>
<dbReference type="EMBL" id="GCES01108391">
    <property type="protein sequence ID" value="JAQ77931.1"/>
    <property type="molecule type" value="Transcribed_RNA"/>
</dbReference>
<dbReference type="InterPro" id="IPR042479">
    <property type="entry name" value="Slf1"/>
</dbReference>
<evidence type="ECO:0000313" key="12">
    <source>
        <dbReference type="EMBL" id="JAQ77931.1"/>
    </source>
</evidence>
<dbReference type="Gene3D" id="3.40.50.10190">
    <property type="entry name" value="BRCT domain"/>
    <property type="match status" value="2"/>
</dbReference>
<dbReference type="PANTHER" id="PTHR46677">
    <property type="entry name" value="SMC5-SMC6 COMPLEX LOCALIZATION FACTOR PROTEIN 1"/>
    <property type="match status" value="1"/>
</dbReference>
<keyword evidence="9" id="KW-0040">ANK repeat</keyword>
<evidence type="ECO:0000256" key="10">
    <source>
        <dbReference type="SAM" id="MobiDB-lite"/>
    </source>
</evidence>
<sequence length="887" mass="98086">MAIQPVQQMESCKRVFQISGIKVREKKRVLIKGIYQLGGKYIGGSAYKHCTTHLIIPQVLPSEKFFAACAAGKWVVTPKYVLESMKNGSWLPEGAYEVAICTSSSAAFYPVRQWREKVSRGRVAGAFQDWRVLLMVQEPGRRAMFKRLLKAGKAEVYDCPPLYTSITHVVAKPVTEKSKSFNAPCYPVSHIVQHLFGSNHVDMNFNKTEDHPSETKAARLDCFSNLEADLRGFAVKKEERPRLWFYEFLSCGDPRRPHTQAIVEDITNVASMIECGLFSEALDSIRSSVLPGLLPPATYLISLLEYAQQGNASPLFLRDLRQVMENLLFSNPPWLASTAGRRFYCQLLQCPQCKMGLWPLLETAVRYCLTGSGTCHPHPGPAVPGLLHFYADILAFCLKFLKAELHSITGRDLVPPQQAQAPSAPACNFLLYRTFWTVWERTTLLSPTVKKLLQLVTEAAVVDFAEGAEKRDLCLADTLMDLLSVLVEFWCQRHFKLNQSRVEKGLKDLSEHLAVVSQDLSPDVLVELVCKVRSSRLRLVVADAIFRNLCCRNGVTIGDDPFSLSKMVQSYLPALGTLAQSPSIASYKTGQPSHSCRSQGTSRAESQSVTAASPERENGPRGLSRVNAAGETLLHRACKRNQVETVLQILALPGTDVNVKDHAGWTPLHEACNHGSTESVRALLHHRPAPVLTDQVGGVSPLHDALLNGHLDIAKMLLEHGGSVLLQQTDGDGQAPLDMVSAPSQREELLRSAQVGDSARTNKDKTEVFNLPLLEAGSYLLGHLIFSYLLDRGLPGLMQLGDRPHALVCELVGALDKHGLQKVTMDWTDQRAVRLAGDVETLLKLSRGHHKEQVSLAVKECRGEKTVFLMETLESLSSRGKALLADL</sequence>
<dbReference type="STRING" id="8078.ENSFHEP00000006936"/>
<feature type="repeat" description="ANK" evidence="9">
    <location>
        <begin position="629"/>
        <end position="662"/>
    </location>
</feature>
<dbReference type="SMART" id="SM00248">
    <property type="entry name" value="ANK"/>
    <property type="match status" value="3"/>
</dbReference>
<dbReference type="AlphaFoldDB" id="A0A146SBH8"/>
<comment type="subcellular location">
    <subcellularLocation>
        <location evidence="2">Cytoplasm</location>
        <location evidence="2">Cytoskeleton</location>
        <location evidence="2">Microtubule organizing center</location>
        <location evidence="2">Centrosome</location>
    </subcellularLocation>
    <subcellularLocation>
        <location evidence="1">Nucleus</location>
    </subcellularLocation>
</comment>
<dbReference type="InterPro" id="IPR036770">
    <property type="entry name" value="Ankyrin_rpt-contain_sf"/>
</dbReference>
<evidence type="ECO:0000256" key="7">
    <source>
        <dbReference type="ARBA" id="ARBA00023212"/>
    </source>
</evidence>
<evidence type="ECO:0000313" key="13">
    <source>
        <dbReference type="Ensembl" id="ENSFHEP00000006936.1"/>
    </source>
</evidence>
<dbReference type="GO" id="GO:2000781">
    <property type="term" value="P:positive regulation of double-strand break repair"/>
    <property type="evidence" value="ECO:0007669"/>
    <property type="project" value="InterPro"/>
</dbReference>
<evidence type="ECO:0000256" key="1">
    <source>
        <dbReference type="ARBA" id="ARBA00004123"/>
    </source>
</evidence>
<keyword evidence="7" id="KW-0206">Cytoskeleton</keyword>
<keyword evidence="8" id="KW-0539">Nucleus</keyword>
<dbReference type="Pfam" id="PF12796">
    <property type="entry name" value="Ank_2"/>
    <property type="match status" value="1"/>
</dbReference>
<dbReference type="InterPro" id="IPR057595">
    <property type="entry name" value="TopB1_SLF1_BRCT"/>
</dbReference>
<dbReference type="OrthoDB" id="273147at2759"/>
<proteinExistence type="predicted"/>
<feature type="domain" description="BRCT" evidence="11">
    <location>
        <begin position="15"/>
        <end position="98"/>
    </location>
</feature>
<evidence type="ECO:0000256" key="4">
    <source>
        <dbReference type="ARBA" id="ARBA00022737"/>
    </source>
</evidence>
<evidence type="ECO:0000256" key="8">
    <source>
        <dbReference type="ARBA" id="ARBA00023242"/>
    </source>
</evidence>
<dbReference type="CTD" id="84250"/>
<evidence type="ECO:0000313" key="14">
    <source>
        <dbReference type="Proteomes" id="UP000265000"/>
    </source>
</evidence>
<name>A0A146SBH8_FUNHE</name>
<dbReference type="GO" id="GO:0006281">
    <property type="term" value="P:DNA repair"/>
    <property type="evidence" value="ECO:0007669"/>
    <property type="project" value="UniProtKB-KW"/>
</dbReference>
<evidence type="ECO:0000256" key="6">
    <source>
        <dbReference type="ARBA" id="ARBA00023204"/>
    </source>
</evidence>
<dbReference type="SUPFAM" id="SSF52113">
    <property type="entry name" value="BRCT domain"/>
    <property type="match status" value="1"/>
</dbReference>
<dbReference type="SMART" id="SM00292">
    <property type="entry name" value="BRCT"/>
    <property type="match status" value="2"/>
</dbReference>
<dbReference type="GO" id="GO:1990166">
    <property type="term" value="P:protein localization to site of double-strand break"/>
    <property type="evidence" value="ECO:0007669"/>
    <property type="project" value="TreeGrafter"/>
</dbReference>
<dbReference type="Proteomes" id="UP000265000">
    <property type="component" value="Unplaced"/>
</dbReference>
<feature type="repeat" description="ANK" evidence="9">
    <location>
        <begin position="663"/>
        <end position="695"/>
    </location>
</feature>
<dbReference type="GO" id="GO:0005634">
    <property type="term" value="C:nucleus"/>
    <property type="evidence" value="ECO:0007669"/>
    <property type="project" value="UniProtKB-SubCell"/>
</dbReference>
<keyword evidence="3" id="KW-0963">Cytoplasm</keyword>
<dbReference type="PANTHER" id="PTHR46677:SF1">
    <property type="entry name" value="SMC5-SMC6 COMPLEX LOCALIZATION FACTOR PROTEIN 1"/>
    <property type="match status" value="1"/>
</dbReference>
<evidence type="ECO:0000256" key="3">
    <source>
        <dbReference type="ARBA" id="ARBA00022490"/>
    </source>
</evidence>
<dbReference type="GeneTree" id="ENSGT00940000158953"/>
<feature type="region of interest" description="Disordered" evidence="10">
    <location>
        <begin position="586"/>
        <end position="624"/>
    </location>
</feature>
<dbReference type="CDD" id="cd17738">
    <property type="entry name" value="BRCT_TopBP1_rpt7"/>
    <property type="match status" value="1"/>
</dbReference>
<dbReference type="PROSITE" id="PS50297">
    <property type="entry name" value="ANK_REP_REGION"/>
    <property type="match status" value="3"/>
</dbReference>
<dbReference type="GeneID" id="105925496"/>
<dbReference type="GO" id="GO:0035861">
    <property type="term" value="C:site of double-strand break"/>
    <property type="evidence" value="ECO:0007669"/>
    <property type="project" value="TreeGrafter"/>
</dbReference>
<keyword evidence="14" id="KW-1185">Reference proteome</keyword>
<dbReference type="InterPro" id="IPR002110">
    <property type="entry name" value="Ankyrin_rpt"/>
</dbReference>